<dbReference type="GO" id="GO:0000455">
    <property type="term" value="P:enzyme-directed rRNA pseudouridine synthesis"/>
    <property type="evidence" value="ECO:0007669"/>
    <property type="project" value="TreeGrafter"/>
</dbReference>
<dbReference type="GO" id="GO:0009982">
    <property type="term" value="F:pseudouridine synthase activity"/>
    <property type="evidence" value="ECO:0007669"/>
    <property type="project" value="InterPro"/>
</dbReference>
<dbReference type="Pfam" id="PF00849">
    <property type="entry name" value="PseudoU_synth_2"/>
    <property type="match status" value="1"/>
</dbReference>
<sequence>MSSSVSKKEAKRLEKKRQRSEKKAALVADGSWTSNRKRRGQREFHSEMRDDIEVMVAETTAHTMPDGYRHVAPYEHTFQVHVKARWFGKSLLDLFLLEFGGFDVSYYTQAITTGKITINGAIAATTTLVRDGDYLEHHMHRHEPRVRCFRASMIEYEDDDMVVVNKPSTIPVHPCGAYRHNSMTFILAIDHQRHPLYPVHRLDRLTSGLLVLAKSPEKAQTMSEQLVDRSMQKHYVAKVAGRFPNPDRDATSSSLFPSFVDGVVTVAEDRWTPYWKVDAPLKRISESENRHGYAPDGKASQTLIRVLTASDEYSVLECLPLTGRQHQIRVHLQLLGFPIANDPTYGPPSFLASIPLKRPLPTTPVTHDVLCPTCRDGEAASFNWEQLECQGLWLHAYRYKGAAFDVRVALPAWAPANVVLNQG</sequence>
<dbReference type="InterPro" id="IPR020103">
    <property type="entry name" value="PsdUridine_synth_cat_dom_sf"/>
</dbReference>
<dbReference type="VEuPathDB" id="FungiDB:SDRG_05133"/>
<dbReference type="Gene3D" id="3.30.2350.10">
    <property type="entry name" value="Pseudouridine synthase"/>
    <property type="match status" value="1"/>
</dbReference>
<reference evidence="3 4" key="1">
    <citation type="submission" date="2012-04" db="EMBL/GenBank/DDBJ databases">
        <title>The Genome Sequence of Saprolegnia declina VS20.</title>
        <authorList>
            <consortium name="The Broad Institute Genome Sequencing Platform"/>
            <person name="Russ C."/>
            <person name="Nusbaum C."/>
            <person name="Tyler B."/>
            <person name="van West P."/>
            <person name="Dieguez-Uribeondo J."/>
            <person name="de Bruijn I."/>
            <person name="Tripathy S."/>
            <person name="Jiang R."/>
            <person name="Young S.K."/>
            <person name="Zeng Q."/>
            <person name="Gargeya S."/>
            <person name="Fitzgerald M."/>
            <person name="Haas B."/>
            <person name="Abouelleil A."/>
            <person name="Alvarado L."/>
            <person name="Arachchi H.M."/>
            <person name="Berlin A."/>
            <person name="Chapman S.B."/>
            <person name="Goldberg J."/>
            <person name="Griggs A."/>
            <person name="Gujja S."/>
            <person name="Hansen M."/>
            <person name="Howarth C."/>
            <person name="Imamovic A."/>
            <person name="Larimer J."/>
            <person name="McCowen C."/>
            <person name="Montmayeur A."/>
            <person name="Murphy C."/>
            <person name="Neiman D."/>
            <person name="Pearson M."/>
            <person name="Priest M."/>
            <person name="Roberts A."/>
            <person name="Saif S."/>
            <person name="Shea T."/>
            <person name="Sisk P."/>
            <person name="Sykes S."/>
            <person name="Wortman J."/>
            <person name="Nusbaum C."/>
            <person name="Birren B."/>
        </authorList>
    </citation>
    <scope>NUCLEOTIDE SEQUENCE [LARGE SCALE GENOMIC DNA]</scope>
    <source>
        <strain evidence="3 4">VS20</strain>
    </source>
</reference>
<dbReference type="eggNOG" id="KOG1919">
    <property type="taxonomic scope" value="Eukaryota"/>
</dbReference>
<dbReference type="OMA" id="RVQGKFP"/>
<evidence type="ECO:0000313" key="4">
    <source>
        <dbReference type="Proteomes" id="UP000030762"/>
    </source>
</evidence>
<keyword evidence="4" id="KW-1185">Reference proteome</keyword>
<dbReference type="InterPro" id="IPR006224">
    <property type="entry name" value="PsdUridine_synth_RluA-like_CS"/>
</dbReference>
<feature type="domain" description="Pseudouridine synthase RsuA/RluA-like" evidence="2">
    <location>
        <begin position="160"/>
        <end position="333"/>
    </location>
</feature>
<evidence type="ECO:0000313" key="3">
    <source>
        <dbReference type="EMBL" id="EQC37531.1"/>
    </source>
</evidence>
<dbReference type="PANTHER" id="PTHR21600:SF40">
    <property type="entry name" value="PSEUDOURIDYLATE SYNTHASE RPUSD2"/>
    <property type="match status" value="1"/>
</dbReference>
<dbReference type="PROSITE" id="PS01129">
    <property type="entry name" value="PSI_RLU"/>
    <property type="match status" value="1"/>
</dbReference>
<dbReference type="InParanoid" id="T0QS65"/>
<dbReference type="GO" id="GO:0003723">
    <property type="term" value="F:RNA binding"/>
    <property type="evidence" value="ECO:0007669"/>
    <property type="project" value="InterPro"/>
</dbReference>
<evidence type="ECO:0000259" key="2">
    <source>
        <dbReference type="Pfam" id="PF00849"/>
    </source>
</evidence>
<dbReference type="SUPFAM" id="SSF55120">
    <property type="entry name" value="Pseudouridine synthase"/>
    <property type="match status" value="1"/>
</dbReference>
<dbReference type="STRING" id="1156394.T0QS65"/>
<dbReference type="GeneID" id="19945860"/>
<organism evidence="3 4">
    <name type="scientific">Saprolegnia diclina (strain VS20)</name>
    <dbReference type="NCBI Taxonomy" id="1156394"/>
    <lineage>
        <taxon>Eukaryota</taxon>
        <taxon>Sar</taxon>
        <taxon>Stramenopiles</taxon>
        <taxon>Oomycota</taxon>
        <taxon>Saprolegniomycetes</taxon>
        <taxon>Saprolegniales</taxon>
        <taxon>Saprolegniaceae</taxon>
        <taxon>Saprolegnia</taxon>
    </lineage>
</organism>
<proteinExistence type="predicted"/>
<accession>T0QS65</accession>
<name>T0QS65_SAPDV</name>
<dbReference type="CDD" id="cd02557">
    <property type="entry name" value="PseudoU_synth_ScRIB2"/>
    <property type="match status" value="1"/>
</dbReference>
<evidence type="ECO:0000256" key="1">
    <source>
        <dbReference type="SAM" id="MobiDB-lite"/>
    </source>
</evidence>
<feature type="compositionally biased region" description="Basic and acidic residues" evidence="1">
    <location>
        <begin position="1"/>
        <end position="12"/>
    </location>
</feature>
<dbReference type="PANTHER" id="PTHR21600">
    <property type="entry name" value="MITOCHONDRIAL RNA PSEUDOURIDINE SYNTHASE"/>
    <property type="match status" value="1"/>
</dbReference>
<dbReference type="EMBL" id="JH767144">
    <property type="protein sequence ID" value="EQC37531.1"/>
    <property type="molecule type" value="Genomic_DNA"/>
</dbReference>
<dbReference type="InterPro" id="IPR050188">
    <property type="entry name" value="RluA_PseudoU_synthase"/>
</dbReference>
<protein>
    <recommendedName>
        <fullName evidence="2">Pseudouridine synthase RsuA/RluA-like domain-containing protein</fullName>
    </recommendedName>
</protein>
<feature type="region of interest" description="Disordered" evidence="1">
    <location>
        <begin position="1"/>
        <end position="45"/>
    </location>
</feature>
<dbReference type="OrthoDB" id="424794at2759"/>
<dbReference type="InterPro" id="IPR006145">
    <property type="entry name" value="PsdUridine_synth_RsuA/RluA"/>
</dbReference>
<dbReference type="AlphaFoldDB" id="T0QS65"/>
<dbReference type="RefSeq" id="XP_008609051.1">
    <property type="nucleotide sequence ID" value="XM_008610829.1"/>
</dbReference>
<dbReference type="Proteomes" id="UP000030762">
    <property type="component" value="Unassembled WGS sequence"/>
</dbReference>
<gene>
    <name evidence="3" type="ORF">SDRG_05133</name>
</gene>